<evidence type="ECO:0000259" key="1">
    <source>
        <dbReference type="Pfam" id="PF12146"/>
    </source>
</evidence>
<dbReference type="Gene3D" id="3.40.50.1820">
    <property type="entry name" value="alpha/beta hydrolase"/>
    <property type="match status" value="1"/>
</dbReference>
<keyword evidence="3" id="KW-1185">Reference proteome</keyword>
<reference evidence="2 3" key="1">
    <citation type="submission" date="2024-05" db="EMBL/GenBank/DDBJ databases">
        <authorList>
            <person name="Duchaud E."/>
        </authorList>
    </citation>
    <scope>NUCLEOTIDE SEQUENCE [LARGE SCALE GENOMIC DNA]</scope>
    <source>
        <strain evidence="2">Ena-SAMPLE-TAB-13-05-2024-13:56:06:370-140302</strain>
    </source>
</reference>
<dbReference type="InterPro" id="IPR050261">
    <property type="entry name" value="FrsA_esterase"/>
</dbReference>
<protein>
    <submittedName>
        <fullName evidence="2">Alpha/beta hydrolase</fullName>
    </submittedName>
</protein>
<dbReference type="SUPFAM" id="SSF53474">
    <property type="entry name" value="alpha/beta-Hydrolases"/>
    <property type="match status" value="1"/>
</dbReference>
<dbReference type="InterPro" id="IPR029058">
    <property type="entry name" value="AB_hydrolase_fold"/>
</dbReference>
<dbReference type="EMBL" id="CAXIXY010000004">
    <property type="protein sequence ID" value="CAL2087381.1"/>
    <property type="molecule type" value="Genomic_DNA"/>
</dbReference>
<evidence type="ECO:0000313" key="3">
    <source>
        <dbReference type="Proteomes" id="UP001497416"/>
    </source>
</evidence>
<evidence type="ECO:0000313" key="2">
    <source>
        <dbReference type="EMBL" id="CAL2087381.1"/>
    </source>
</evidence>
<keyword evidence="2" id="KW-0378">Hydrolase</keyword>
<feature type="domain" description="Serine aminopeptidase S33" evidence="1">
    <location>
        <begin position="96"/>
        <end position="184"/>
    </location>
</feature>
<gene>
    <name evidence="2" type="ORF">T190607A01A_20797</name>
</gene>
<organism evidence="2 3">
    <name type="scientific">Tenacibaculum platacis</name>
    <dbReference type="NCBI Taxonomy" id="3137852"/>
    <lineage>
        <taxon>Bacteria</taxon>
        <taxon>Pseudomonadati</taxon>
        <taxon>Bacteroidota</taxon>
        <taxon>Flavobacteriia</taxon>
        <taxon>Flavobacteriales</taxon>
        <taxon>Flavobacteriaceae</taxon>
        <taxon>Tenacibaculum</taxon>
    </lineage>
</organism>
<dbReference type="GO" id="GO:0016787">
    <property type="term" value="F:hydrolase activity"/>
    <property type="evidence" value="ECO:0007669"/>
    <property type="project" value="UniProtKB-KW"/>
</dbReference>
<sequence>MLSKFLMKRIVPAVGQSKRSPVLRRPDEYDMEYEDVTFQSEDGLPLEGWYIPSKKTSNKLVICNHFSPGNRYGYAGHIKPWKGAGGFEVNFLPKYKALVEAGYNVFAYDLRGHGMSTPGQNGAYNPKFFEYKDVIGSINYIKSRPDTKSMDIHLHSMCLGGNSTLVAMRKKPELFVGVKSMMLLQPISGDALVRKMCKNMRLGKKGYDAFEKYYRELYGFRINDASPIEDAKFVRVPTFVAQVRKDKFTYAEEDVQAVYDAIHVPDKKLYWIEGTTERFRGYTYFSENPEQMIEWYNKFD</sequence>
<comment type="caution">
    <text evidence="2">The sequence shown here is derived from an EMBL/GenBank/DDBJ whole genome shotgun (WGS) entry which is preliminary data.</text>
</comment>
<dbReference type="Proteomes" id="UP001497416">
    <property type="component" value="Unassembled WGS sequence"/>
</dbReference>
<proteinExistence type="predicted"/>
<dbReference type="PANTHER" id="PTHR22946">
    <property type="entry name" value="DIENELACTONE HYDROLASE DOMAIN-CONTAINING PROTEIN-RELATED"/>
    <property type="match status" value="1"/>
</dbReference>
<dbReference type="InterPro" id="IPR022742">
    <property type="entry name" value="Hydrolase_4"/>
</dbReference>
<accession>A0ABM9P1S8</accession>
<name>A0ABM9P1S8_9FLAO</name>
<dbReference type="Pfam" id="PF12146">
    <property type="entry name" value="Hydrolase_4"/>
    <property type="match status" value="1"/>
</dbReference>